<dbReference type="RefSeq" id="WP_135974291.1">
    <property type="nucleotide sequence ID" value="NZ_CP039291.1"/>
</dbReference>
<proteinExistence type="predicted"/>
<dbReference type="EMBL" id="CP039291">
    <property type="protein sequence ID" value="QCB94324.1"/>
    <property type="molecule type" value="Genomic_DNA"/>
</dbReference>
<dbReference type="Proteomes" id="UP000296469">
    <property type="component" value="Chromosome"/>
</dbReference>
<evidence type="ECO:0000313" key="3">
    <source>
        <dbReference type="Proteomes" id="UP000296469"/>
    </source>
</evidence>
<evidence type="ECO:0000256" key="1">
    <source>
        <dbReference type="SAM" id="MobiDB-lite"/>
    </source>
</evidence>
<dbReference type="OrthoDB" id="5148094at2"/>
<gene>
    <name evidence="2" type="ORF">E5225_12915</name>
</gene>
<protein>
    <recommendedName>
        <fullName evidence="4">DUF5709 domain-containing protein</fullName>
    </recommendedName>
</protein>
<evidence type="ECO:0008006" key="4">
    <source>
        <dbReference type="Google" id="ProtNLM"/>
    </source>
</evidence>
<evidence type="ECO:0000313" key="2">
    <source>
        <dbReference type="EMBL" id="QCB94324.1"/>
    </source>
</evidence>
<accession>A0A4P7SN52</accession>
<dbReference type="AlphaFoldDB" id="A0A4P7SN52"/>
<reference evidence="2 3" key="1">
    <citation type="submission" date="2019-04" db="EMBL/GenBank/DDBJ databases">
        <title>Isolation and identification of Cellulomonas shaoxiangyii sp. Nov. isolated from feces of the Tibetan antelopes (Pantholops hodgsonii) in the Qinghai-Tibet plateau of China.</title>
        <authorList>
            <person name="Tian Z."/>
        </authorList>
    </citation>
    <scope>NUCLEOTIDE SEQUENCE [LARGE SCALE GENOMIC DNA]</scope>
    <source>
        <strain evidence="2 3">Z28</strain>
    </source>
</reference>
<feature type="compositionally biased region" description="Acidic residues" evidence="1">
    <location>
        <begin position="61"/>
        <end position="81"/>
    </location>
</feature>
<name>A0A4P7SN52_9CELL</name>
<feature type="region of interest" description="Disordered" evidence="1">
    <location>
        <begin position="1"/>
        <end position="81"/>
    </location>
</feature>
<sequence length="81" mass="8556">MSTVPGNDAWRDAGLVPADTDLPVELTDPDAAAGEDELVERPDPEDYAPLSPRPDLVGAAEEADVVEQAEEVPLDDEAEGE</sequence>
<organism evidence="2 3">
    <name type="scientific">Cellulomonas shaoxiangyii</name>
    <dbReference type="NCBI Taxonomy" id="2566013"/>
    <lineage>
        <taxon>Bacteria</taxon>
        <taxon>Bacillati</taxon>
        <taxon>Actinomycetota</taxon>
        <taxon>Actinomycetes</taxon>
        <taxon>Micrococcales</taxon>
        <taxon>Cellulomonadaceae</taxon>
        <taxon>Cellulomonas</taxon>
    </lineage>
</organism>
<keyword evidence="3" id="KW-1185">Reference proteome</keyword>
<dbReference type="KEGG" id="celz:E5225_12915"/>